<gene>
    <name evidence="6" type="ORF">BT1A1_1217</name>
</gene>
<name>A0A090KQU9_9BACI</name>
<evidence type="ECO:0000256" key="2">
    <source>
        <dbReference type="ARBA" id="ARBA00022692"/>
    </source>
</evidence>
<evidence type="ECO:0000256" key="3">
    <source>
        <dbReference type="ARBA" id="ARBA00022989"/>
    </source>
</evidence>
<keyword evidence="2 5" id="KW-0812">Transmembrane</keyword>
<keyword evidence="1" id="KW-1003">Cell membrane</keyword>
<evidence type="ECO:0000256" key="4">
    <source>
        <dbReference type="ARBA" id="ARBA00023136"/>
    </source>
</evidence>
<dbReference type="Proteomes" id="UP000040576">
    <property type="component" value="Unassembled WGS sequence"/>
</dbReference>
<dbReference type="PATRIC" id="fig|35841.6.peg.3073"/>
<feature type="transmembrane region" description="Helical" evidence="5">
    <location>
        <begin position="6"/>
        <end position="24"/>
    </location>
</feature>
<evidence type="ECO:0000313" key="6">
    <source>
        <dbReference type="EMBL" id="CEE01049.1"/>
    </source>
</evidence>
<accession>A0A090KQU9</accession>
<dbReference type="AlphaFoldDB" id="A0A090KQU9"/>
<evidence type="ECO:0000256" key="5">
    <source>
        <dbReference type="SAM" id="Phobius"/>
    </source>
</evidence>
<keyword evidence="7" id="KW-1185">Reference proteome</keyword>
<keyword evidence="4 5" id="KW-0472">Membrane</keyword>
<organism evidence="6 7">
    <name type="scientific">Caldibacillus thermoamylovorans</name>
    <dbReference type="NCBI Taxonomy" id="35841"/>
    <lineage>
        <taxon>Bacteria</taxon>
        <taxon>Bacillati</taxon>
        <taxon>Bacillota</taxon>
        <taxon>Bacilli</taxon>
        <taxon>Bacillales</taxon>
        <taxon>Bacillaceae</taxon>
        <taxon>Caldibacillus</taxon>
    </lineage>
</organism>
<dbReference type="InterPro" id="IPR010899">
    <property type="entry name" value="UPF0344"/>
</dbReference>
<protein>
    <submittedName>
        <fullName evidence="6">Putative membrane protein</fullName>
    </submittedName>
</protein>
<feature type="transmembrane region" description="Helical" evidence="5">
    <location>
        <begin position="36"/>
        <end position="56"/>
    </location>
</feature>
<evidence type="ECO:0000256" key="1">
    <source>
        <dbReference type="ARBA" id="ARBA00022475"/>
    </source>
</evidence>
<feature type="transmembrane region" description="Helical" evidence="5">
    <location>
        <begin position="62"/>
        <end position="83"/>
    </location>
</feature>
<evidence type="ECO:0000313" key="7">
    <source>
        <dbReference type="Proteomes" id="UP000040576"/>
    </source>
</evidence>
<feature type="transmembrane region" description="Helical" evidence="5">
    <location>
        <begin position="90"/>
        <end position="108"/>
    </location>
</feature>
<proteinExistence type="predicted"/>
<sequence>MTHLHITSWVVAIILFIVAVLLTKNKNEKPAKIVSMILRLFYLFIIGSGIQLYFLVDPSSGYHIKALLGVLVIVFMELVLAGIKRGKSTTIYWILWFVILAATIYMGFTLPL</sequence>
<dbReference type="Pfam" id="PF07457">
    <property type="entry name" value="DUF1516"/>
    <property type="match status" value="1"/>
</dbReference>
<dbReference type="EMBL" id="CCRF01000039">
    <property type="protein sequence ID" value="CEE01049.1"/>
    <property type="molecule type" value="Genomic_DNA"/>
</dbReference>
<dbReference type="GeneID" id="92960364"/>
<reference evidence="6 7" key="1">
    <citation type="submission" date="2014-07" db="EMBL/GenBank/DDBJ databases">
        <authorList>
            <person name="Wibberg Daniel"/>
        </authorList>
    </citation>
    <scope>NUCLEOTIDE SEQUENCE [LARGE SCALE GENOMIC DNA]</scope>
</reference>
<keyword evidence="3 5" id="KW-1133">Transmembrane helix</keyword>
<dbReference type="RefSeq" id="WP_034769092.1">
    <property type="nucleotide sequence ID" value="NZ_CCRF01000039.1"/>
</dbReference>
<dbReference type="STRING" id="35841.B4167_2305"/>
<dbReference type="eggNOG" id="ENOG5032W2Q">
    <property type="taxonomic scope" value="Bacteria"/>
</dbReference>